<name>A0A0F6YG40_9BACT</name>
<evidence type="ECO:0000313" key="1">
    <source>
        <dbReference type="EMBL" id="AKF03403.1"/>
    </source>
</evidence>
<dbReference type="AlphaFoldDB" id="A0A0F6YG40"/>
<evidence type="ECO:0000313" key="2">
    <source>
        <dbReference type="Proteomes" id="UP000034883"/>
    </source>
</evidence>
<reference evidence="1 2" key="1">
    <citation type="submission" date="2015-03" db="EMBL/GenBank/DDBJ databases">
        <title>Genome assembly of Sandaracinus amylolyticus DSM 53668.</title>
        <authorList>
            <person name="Sharma G."/>
            <person name="Subramanian S."/>
        </authorList>
    </citation>
    <scope>NUCLEOTIDE SEQUENCE [LARGE SCALE GENOMIC DNA]</scope>
    <source>
        <strain evidence="1 2">DSM 53668</strain>
    </source>
</reference>
<dbReference type="EMBL" id="CP011125">
    <property type="protein sequence ID" value="AKF03403.1"/>
    <property type="molecule type" value="Genomic_DNA"/>
</dbReference>
<sequence>MILRAPDAIQALVRAGVKPWACDLCMCLWTTFSLVALAAASLGEPRVLLAAGPSYTLSLLVLRVVQAPYGASSPTKPPDL</sequence>
<organism evidence="1 2">
    <name type="scientific">Sandaracinus amylolyticus</name>
    <dbReference type="NCBI Taxonomy" id="927083"/>
    <lineage>
        <taxon>Bacteria</taxon>
        <taxon>Pseudomonadati</taxon>
        <taxon>Myxococcota</taxon>
        <taxon>Polyangia</taxon>
        <taxon>Polyangiales</taxon>
        <taxon>Sandaracinaceae</taxon>
        <taxon>Sandaracinus</taxon>
    </lineage>
</organism>
<dbReference type="Proteomes" id="UP000034883">
    <property type="component" value="Chromosome"/>
</dbReference>
<proteinExistence type="predicted"/>
<gene>
    <name evidence="1" type="ORF">DB32_000552</name>
</gene>
<protein>
    <submittedName>
        <fullName evidence="1">Uncharacterized protein</fullName>
    </submittedName>
</protein>
<dbReference type="KEGG" id="samy:DB32_000552"/>
<keyword evidence="2" id="KW-1185">Reference proteome</keyword>
<accession>A0A0F6YG40</accession>